<evidence type="ECO:0000313" key="3">
    <source>
        <dbReference type="Proteomes" id="UP000007303"/>
    </source>
</evidence>
<dbReference type="InParanoid" id="H3DHZ7"/>
<reference evidence="2" key="3">
    <citation type="submission" date="2025-09" db="UniProtKB">
        <authorList>
            <consortium name="Ensembl"/>
        </authorList>
    </citation>
    <scope>IDENTIFICATION</scope>
</reference>
<accession>H3DHZ7</accession>
<name>H3DHZ7_TETNG</name>
<evidence type="ECO:0000256" key="1">
    <source>
        <dbReference type="SAM" id="MobiDB-lite"/>
    </source>
</evidence>
<evidence type="ECO:0000313" key="2">
    <source>
        <dbReference type="Ensembl" id="ENSTNIP00000020141.1"/>
    </source>
</evidence>
<dbReference type="HOGENOM" id="CLU_1371817_0_0_1"/>
<sequence>MKVAQISRIEGEQELSSSPSGLPDQRHVPKMTAELRDSRTAVCTSSSQPLVHTAANTSPPQQDNNLLPPCCLQGLESSPRGGSTMPGSSKRLSPTGEPPRREEAERSAASGGCSQAEKRQQFKANVCPEGREQKKKMKRTAFQPTKEPKDKESPRMKTLEFVKTLGKPMEGLDISQLSRLDFLIKQHKEEKRAIALLFK</sequence>
<feature type="region of interest" description="Disordered" evidence="1">
    <location>
        <begin position="1"/>
        <end position="157"/>
    </location>
</feature>
<keyword evidence="3" id="KW-1185">Reference proteome</keyword>
<proteinExistence type="predicted"/>
<organism evidence="2 3">
    <name type="scientific">Tetraodon nigroviridis</name>
    <name type="common">Spotted green pufferfish</name>
    <name type="synonym">Chelonodon nigroviridis</name>
    <dbReference type="NCBI Taxonomy" id="99883"/>
    <lineage>
        <taxon>Eukaryota</taxon>
        <taxon>Metazoa</taxon>
        <taxon>Chordata</taxon>
        <taxon>Craniata</taxon>
        <taxon>Vertebrata</taxon>
        <taxon>Euteleostomi</taxon>
        <taxon>Actinopterygii</taxon>
        <taxon>Neopterygii</taxon>
        <taxon>Teleostei</taxon>
        <taxon>Neoteleostei</taxon>
        <taxon>Acanthomorphata</taxon>
        <taxon>Eupercaria</taxon>
        <taxon>Tetraodontiformes</taxon>
        <taxon>Tetradontoidea</taxon>
        <taxon>Tetraodontidae</taxon>
        <taxon>Tetraodon</taxon>
    </lineage>
</organism>
<reference evidence="2" key="2">
    <citation type="submission" date="2025-08" db="UniProtKB">
        <authorList>
            <consortium name="Ensembl"/>
        </authorList>
    </citation>
    <scope>IDENTIFICATION</scope>
</reference>
<dbReference type="Proteomes" id="UP000007303">
    <property type="component" value="Unassembled WGS sequence"/>
</dbReference>
<dbReference type="Ensembl" id="ENSTNIT00000020372.1">
    <property type="protein sequence ID" value="ENSTNIP00000020141.1"/>
    <property type="gene ID" value="ENSTNIG00000017015.1"/>
</dbReference>
<dbReference type="AlphaFoldDB" id="H3DHZ7"/>
<feature type="compositionally biased region" description="Polar residues" evidence="1">
    <location>
        <begin position="41"/>
        <end position="65"/>
    </location>
</feature>
<dbReference type="STRING" id="99883.ENSTNIP00000020141"/>
<feature type="compositionally biased region" description="Basic and acidic residues" evidence="1">
    <location>
        <begin position="146"/>
        <end position="157"/>
    </location>
</feature>
<reference evidence="3" key="1">
    <citation type="journal article" date="2004" name="Nature">
        <title>Genome duplication in the teleost fish Tetraodon nigroviridis reveals the early vertebrate proto-karyotype.</title>
        <authorList>
            <person name="Jaillon O."/>
            <person name="Aury J.-M."/>
            <person name="Brunet F."/>
            <person name="Petit J.-L."/>
            <person name="Stange-Thomann N."/>
            <person name="Mauceli E."/>
            <person name="Bouneau L."/>
            <person name="Fischer C."/>
            <person name="Ozouf-Costaz C."/>
            <person name="Bernot A."/>
            <person name="Nicaud S."/>
            <person name="Jaffe D."/>
            <person name="Fisher S."/>
            <person name="Lutfalla G."/>
            <person name="Dossat C."/>
            <person name="Segurens B."/>
            <person name="Dasilva C."/>
            <person name="Salanoubat M."/>
            <person name="Levy M."/>
            <person name="Boudet N."/>
            <person name="Castellano S."/>
            <person name="Anthouard V."/>
            <person name="Jubin C."/>
            <person name="Castelli V."/>
            <person name="Katinka M."/>
            <person name="Vacherie B."/>
            <person name="Biemont C."/>
            <person name="Skalli Z."/>
            <person name="Cattolico L."/>
            <person name="Poulain J."/>
            <person name="De Berardinis V."/>
            <person name="Cruaud C."/>
            <person name="Duprat S."/>
            <person name="Brottier P."/>
            <person name="Coutanceau J.-P."/>
            <person name="Gouzy J."/>
            <person name="Parra G."/>
            <person name="Lardier G."/>
            <person name="Chapple C."/>
            <person name="McKernan K.J."/>
            <person name="McEwan P."/>
            <person name="Bosak S."/>
            <person name="Kellis M."/>
            <person name="Volff J.-N."/>
            <person name="Guigo R."/>
            <person name="Zody M.C."/>
            <person name="Mesirov J."/>
            <person name="Lindblad-Toh K."/>
            <person name="Birren B."/>
            <person name="Nusbaum C."/>
            <person name="Kahn D."/>
            <person name="Robinson-Rechavi M."/>
            <person name="Laudet V."/>
            <person name="Schachter V."/>
            <person name="Quetier F."/>
            <person name="Saurin W."/>
            <person name="Scarpelli C."/>
            <person name="Wincker P."/>
            <person name="Lander E.S."/>
            <person name="Weissenbach J."/>
            <person name="Roest Crollius H."/>
        </authorList>
    </citation>
    <scope>NUCLEOTIDE SEQUENCE [LARGE SCALE GENOMIC DNA]</scope>
</reference>
<protein>
    <submittedName>
        <fullName evidence="2">Uncharacterized protein</fullName>
    </submittedName>
</protein>